<name>A0A1I3U8Y2_9RHOB</name>
<evidence type="ECO:0000313" key="2">
    <source>
        <dbReference type="Proteomes" id="UP000183299"/>
    </source>
</evidence>
<gene>
    <name evidence="1" type="ORF">SAMN04488138_110124</name>
</gene>
<evidence type="ECO:0000313" key="1">
    <source>
        <dbReference type="EMBL" id="SFJ79382.1"/>
    </source>
</evidence>
<keyword evidence="2" id="KW-1185">Reference proteome</keyword>
<proteinExistence type="predicted"/>
<dbReference type="Proteomes" id="UP000183299">
    <property type="component" value="Unassembled WGS sequence"/>
</dbReference>
<organism evidence="1 2">
    <name type="scientific">Celeribacter halophilus</name>
    <dbReference type="NCBI Taxonomy" id="576117"/>
    <lineage>
        <taxon>Bacteria</taxon>
        <taxon>Pseudomonadati</taxon>
        <taxon>Pseudomonadota</taxon>
        <taxon>Alphaproteobacteria</taxon>
        <taxon>Rhodobacterales</taxon>
        <taxon>Roseobacteraceae</taxon>
        <taxon>Celeribacter</taxon>
    </lineage>
</organism>
<dbReference type="EMBL" id="FORY01000010">
    <property type="protein sequence ID" value="SFJ79382.1"/>
    <property type="molecule type" value="Genomic_DNA"/>
</dbReference>
<reference evidence="1 2" key="1">
    <citation type="submission" date="2016-10" db="EMBL/GenBank/DDBJ databases">
        <authorList>
            <person name="de Groot N.N."/>
        </authorList>
    </citation>
    <scope>NUCLEOTIDE SEQUENCE [LARGE SCALE GENOMIC DNA]</scope>
    <source>
        <strain evidence="1 2">CGMCC 1.8891</strain>
    </source>
</reference>
<sequence>MPDNPPILAEYPIEGDRFYVSLFSHHSRMVREIVSDAIRVIAGHPDASKIQLGEPIVVGDEVLIAMEPAPEAATLIRDAADQDVLALDLPNSLIIEGCPSSEFLEPEAA</sequence>
<dbReference type="AlphaFoldDB" id="A0A1I3U8Y2"/>
<accession>A0A1I3U8Y2</accession>
<protein>
    <submittedName>
        <fullName evidence="1">Uncharacterized protein</fullName>
    </submittedName>
</protein>